<protein>
    <submittedName>
        <fullName evidence="2">Major facilitator superfamily (MFS) profile domain-containing protein</fullName>
    </submittedName>
</protein>
<name>A0AC34QH00_9BILA</name>
<reference evidence="2" key="1">
    <citation type="submission" date="2022-11" db="UniProtKB">
        <authorList>
            <consortium name="WormBaseParasite"/>
        </authorList>
    </citation>
    <scope>IDENTIFICATION</scope>
</reference>
<proteinExistence type="predicted"/>
<organism evidence="1 2">
    <name type="scientific">Panagrolaimus sp. JU765</name>
    <dbReference type="NCBI Taxonomy" id="591449"/>
    <lineage>
        <taxon>Eukaryota</taxon>
        <taxon>Metazoa</taxon>
        <taxon>Ecdysozoa</taxon>
        <taxon>Nematoda</taxon>
        <taxon>Chromadorea</taxon>
        <taxon>Rhabditida</taxon>
        <taxon>Tylenchina</taxon>
        <taxon>Panagrolaimomorpha</taxon>
        <taxon>Panagrolaimoidea</taxon>
        <taxon>Panagrolaimidae</taxon>
        <taxon>Panagrolaimus</taxon>
    </lineage>
</organism>
<evidence type="ECO:0000313" key="2">
    <source>
        <dbReference type="WBParaSite" id="JU765_v2.g16183.t1"/>
    </source>
</evidence>
<dbReference type="WBParaSite" id="JU765_v2.g16183.t1">
    <property type="protein sequence ID" value="JU765_v2.g16183.t1"/>
    <property type="gene ID" value="JU765_v2.g16183"/>
</dbReference>
<dbReference type="Proteomes" id="UP000887576">
    <property type="component" value="Unplaced"/>
</dbReference>
<accession>A0AC34QH00</accession>
<evidence type="ECO:0000313" key="1">
    <source>
        <dbReference type="Proteomes" id="UP000887576"/>
    </source>
</evidence>
<sequence>MSLFSVSLVGNRFFNYVAIGLIEIPAVAAGPILLDKIGRRLTVSFTHLGTALAFILAAFTFTDSPMAQLMFWLTAKFAIAAAFMCIFAFASESFPTSERNMCIGICSVIGKLLGSGAPFIQMTSSVWTPLPLVIFASFSATAGLLALLLTETTHKQLPDSLLKIRNS</sequence>